<dbReference type="Gene3D" id="3.20.20.190">
    <property type="entry name" value="Phosphatidylinositol (PI) phosphodiesterase"/>
    <property type="match status" value="1"/>
</dbReference>
<evidence type="ECO:0000259" key="1">
    <source>
        <dbReference type="PROSITE" id="PS51704"/>
    </source>
</evidence>
<dbReference type="GO" id="GO:0006629">
    <property type="term" value="P:lipid metabolic process"/>
    <property type="evidence" value="ECO:0007669"/>
    <property type="project" value="InterPro"/>
</dbReference>
<dbReference type="RefSeq" id="WP_073105779.1">
    <property type="nucleotide sequence ID" value="NZ_FQYN01000001.1"/>
</dbReference>
<dbReference type="EMBL" id="FQYN01000001">
    <property type="protein sequence ID" value="SHI45481.1"/>
    <property type="molecule type" value="Genomic_DNA"/>
</dbReference>
<keyword evidence="3" id="KW-1185">Reference proteome</keyword>
<evidence type="ECO:0000313" key="2">
    <source>
        <dbReference type="EMBL" id="SHI45481.1"/>
    </source>
</evidence>
<dbReference type="InterPro" id="IPR030395">
    <property type="entry name" value="GP_PDE_dom"/>
</dbReference>
<reference evidence="2 3" key="1">
    <citation type="submission" date="2016-11" db="EMBL/GenBank/DDBJ databases">
        <authorList>
            <person name="Jaros S."/>
            <person name="Januszkiewicz K."/>
            <person name="Wedrychowicz H."/>
        </authorList>
    </citation>
    <scope>NUCLEOTIDE SEQUENCE [LARGE SCALE GENOMIC DNA]</scope>
    <source>
        <strain evidence="2 3">DSM 21074</strain>
    </source>
</reference>
<evidence type="ECO:0000313" key="3">
    <source>
        <dbReference type="Proteomes" id="UP000184418"/>
    </source>
</evidence>
<dbReference type="AlphaFoldDB" id="A0A1M6B9R5"/>
<dbReference type="Proteomes" id="UP000184418">
    <property type="component" value="Unassembled WGS sequence"/>
</dbReference>
<dbReference type="Pfam" id="PF03009">
    <property type="entry name" value="GDPD"/>
    <property type="match status" value="1"/>
</dbReference>
<sequence>MPIPAPRSVGSPRPEIHGHRGCRGLRPENTMPAFLHALALGVDVLEMDVVLSADGEVVVSHEPWLSGLCRDAQGQPVAAGTEQQHNIYRMSYAEIRRCDCGLTPHPEFPRQLLAAACKPLLRDVIRAAEQFSQQLGRPAVGYSIEVKSTPEGDGVFHPKPAVFVRKVLAVLFETEQILSRVTLLAFDKRVLQAARQQLLELPVCMLVEDEIPYAEHAAALGFAPDVYGPHHPLVTATLVAALHAQGIRIVPWTVNKTEDMQRLLQLGVDGLTTDYPDVLRSLLSQG</sequence>
<dbReference type="PANTHER" id="PTHR46211">
    <property type="entry name" value="GLYCEROPHOSPHORYL DIESTER PHOSPHODIESTERASE"/>
    <property type="match status" value="1"/>
</dbReference>
<dbReference type="OrthoDB" id="384721at2"/>
<gene>
    <name evidence="2" type="ORF">SAMN02745146_0926</name>
</gene>
<dbReference type="PANTHER" id="PTHR46211:SF14">
    <property type="entry name" value="GLYCEROPHOSPHODIESTER PHOSPHODIESTERASE"/>
    <property type="match status" value="1"/>
</dbReference>
<organism evidence="2 3">
    <name type="scientific">Hymenobacter daecheongensis DSM 21074</name>
    <dbReference type="NCBI Taxonomy" id="1121955"/>
    <lineage>
        <taxon>Bacteria</taxon>
        <taxon>Pseudomonadati</taxon>
        <taxon>Bacteroidota</taxon>
        <taxon>Cytophagia</taxon>
        <taxon>Cytophagales</taxon>
        <taxon>Hymenobacteraceae</taxon>
        <taxon>Hymenobacter</taxon>
    </lineage>
</organism>
<feature type="domain" description="GP-PDE" evidence="1">
    <location>
        <begin position="14"/>
        <end position="283"/>
    </location>
</feature>
<accession>A0A1M6B9R5</accession>
<dbReference type="STRING" id="1121955.SAMN02745146_0926"/>
<dbReference type="PROSITE" id="PS51704">
    <property type="entry name" value="GP_PDE"/>
    <property type="match status" value="1"/>
</dbReference>
<name>A0A1M6B9R5_9BACT</name>
<dbReference type="GO" id="GO:0008081">
    <property type="term" value="F:phosphoric diester hydrolase activity"/>
    <property type="evidence" value="ECO:0007669"/>
    <property type="project" value="InterPro"/>
</dbReference>
<dbReference type="InterPro" id="IPR017946">
    <property type="entry name" value="PLC-like_Pdiesterase_TIM-brl"/>
</dbReference>
<dbReference type="SUPFAM" id="SSF51695">
    <property type="entry name" value="PLC-like phosphodiesterases"/>
    <property type="match status" value="1"/>
</dbReference>
<protein>
    <submittedName>
        <fullName evidence="2">Glycerophosphoryl diester phosphodiesterase</fullName>
    </submittedName>
</protein>
<proteinExistence type="predicted"/>